<evidence type="ECO:0000259" key="11">
    <source>
        <dbReference type="PROSITE" id="PS50929"/>
    </source>
</evidence>
<feature type="transmembrane region" description="Helical" evidence="9">
    <location>
        <begin position="64"/>
        <end position="88"/>
    </location>
</feature>
<dbReference type="InterPro" id="IPR050835">
    <property type="entry name" value="ABC_transporter_sub-D"/>
</dbReference>
<dbReference type="InterPro" id="IPR003439">
    <property type="entry name" value="ABC_transporter-like_ATP-bd"/>
</dbReference>
<keyword evidence="5" id="KW-0547">Nucleotide-binding</keyword>
<dbReference type="GO" id="GO:0140359">
    <property type="term" value="F:ABC-type transporter activity"/>
    <property type="evidence" value="ECO:0007669"/>
    <property type="project" value="InterPro"/>
</dbReference>
<dbReference type="RefSeq" id="WP_026253780.1">
    <property type="nucleotide sequence ID" value="NZ_CP065725.1"/>
</dbReference>
<feature type="domain" description="ABC transmembrane type-1" evidence="11">
    <location>
        <begin position="29"/>
        <end position="331"/>
    </location>
</feature>
<evidence type="ECO:0000313" key="13">
    <source>
        <dbReference type="EMBL" id="SUA57216.1"/>
    </source>
</evidence>
<dbReference type="Gene3D" id="3.40.50.300">
    <property type="entry name" value="P-loop containing nucleotide triphosphate hydrolases"/>
    <property type="match status" value="1"/>
</dbReference>
<dbReference type="InterPro" id="IPR017871">
    <property type="entry name" value="ABC_transporter-like_CS"/>
</dbReference>
<dbReference type="EMBL" id="UGSB01000001">
    <property type="protein sequence ID" value="SUA57216.1"/>
    <property type="molecule type" value="Genomic_DNA"/>
</dbReference>
<dbReference type="SUPFAM" id="SSF52540">
    <property type="entry name" value="P-loop containing nucleoside triphosphate hydrolases"/>
    <property type="match status" value="1"/>
</dbReference>
<dbReference type="Proteomes" id="UP000254603">
    <property type="component" value="Unassembled WGS sequence"/>
</dbReference>
<dbReference type="InterPro" id="IPR036640">
    <property type="entry name" value="ABC1_TM_sf"/>
</dbReference>
<dbReference type="PROSITE" id="PS50929">
    <property type="entry name" value="ABC_TM1F"/>
    <property type="match status" value="1"/>
</dbReference>
<name>A0A378XHL9_9BURK</name>
<dbReference type="PROSITE" id="PS50893">
    <property type="entry name" value="ABC_TRANSPORTER_2"/>
    <property type="match status" value="1"/>
</dbReference>
<dbReference type="InterPro" id="IPR027417">
    <property type="entry name" value="P-loop_NTPase"/>
</dbReference>
<feature type="transmembrane region" description="Helical" evidence="9">
    <location>
        <begin position="187"/>
        <end position="207"/>
    </location>
</feature>
<gene>
    <name evidence="13" type="primary">yddA_1</name>
    <name evidence="12" type="ORF">I6G29_11235</name>
    <name evidence="13" type="ORF">NCTC11997_02313</name>
</gene>
<dbReference type="InterPro" id="IPR011527">
    <property type="entry name" value="ABC1_TM_dom"/>
</dbReference>
<keyword evidence="3" id="KW-1003">Cell membrane</keyword>
<evidence type="ECO:0000256" key="1">
    <source>
        <dbReference type="ARBA" id="ARBA00004651"/>
    </source>
</evidence>
<evidence type="ECO:0000313" key="15">
    <source>
        <dbReference type="Proteomes" id="UP000594903"/>
    </source>
</evidence>
<keyword evidence="6 12" id="KW-0067">ATP-binding</keyword>
<keyword evidence="15" id="KW-1185">Reference proteome</keyword>
<dbReference type="SUPFAM" id="SSF90123">
    <property type="entry name" value="ABC transporter transmembrane region"/>
    <property type="match status" value="1"/>
</dbReference>
<sequence>MQRFFYPFFRLMRLCTHSKAGAIGIAQFIFVLLLSLVGLAISLRMIRWSNDFYNALQEINGEEIIHQIGIFVLLVLASATLHLVGKYVQNLLEIRWRKLLTTAVVNRWLTDHQHWYLKLDSNSENIDNPEQRIAEDCRIFIHLTVTQVHALIMAIISVVSYFAVLWSLSTFALSFTVLGYAVEIPRYMVWAAPLYVLISSGVTHYLGSPLRNLTVKQQRREGDFRYALTHVRDSSEAIALQRGEKQEHKHLANLFKAIEENWRQLNIRNLILGCFTRPYYQTVLRIPMFLALPAFIVGKVTLGGLMQLASAFTNVVTTLSWFIFSYRDLAELAASTRRLDQLLKQLDNNLSEGSDYTLQADNHLSIRSVQLYTPTKKPLLFVESLDIHPGERVWLQGNSGIGKSTLLKSIAGIWPFTKGEIHSPQQKDSLYLPQTPYIPKQGILAALCYPLAKEELSHEKAEKLLMAVGLEHLIDKLPLPQEEQQSILSALSGGERQRLALARAIYLAPKWLFLDEATSALDANSESKILRIIAEKLPDSAIILLSHHQPQGFDYSRHIVFETDTQSNPDKNTENPSFS</sequence>
<reference evidence="13 14" key="1">
    <citation type="submission" date="2018-06" db="EMBL/GenBank/DDBJ databases">
        <authorList>
            <consortium name="Pathogen Informatics"/>
            <person name="Doyle S."/>
        </authorList>
    </citation>
    <scope>NUCLEOTIDE SEQUENCE [LARGE SCALE GENOMIC DNA]</scope>
    <source>
        <strain evidence="13 14">NCTC11997</strain>
    </source>
</reference>
<dbReference type="GO" id="GO:0005886">
    <property type="term" value="C:plasma membrane"/>
    <property type="evidence" value="ECO:0007669"/>
    <property type="project" value="UniProtKB-SubCell"/>
</dbReference>
<dbReference type="Pfam" id="PF00005">
    <property type="entry name" value="ABC_tran"/>
    <property type="match status" value="1"/>
</dbReference>
<feature type="domain" description="ABC transporter" evidence="10">
    <location>
        <begin position="364"/>
        <end position="579"/>
    </location>
</feature>
<accession>A0A378XHL9</accession>
<feature type="transmembrane region" description="Helical" evidence="9">
    <location>
        <begin position="148"/>
        <end position="181"/>
    </location>
</feature>
<dbReference type="OrthoDB" id="9810134at2"/>
<reference evidence="12 15" key="2">
    <citation type="submission" date="2020-12" db="EMBL/GenBank/DDBJ databases">
        <title>FDA dAtabase for Regulatory Grade micrObial Sequences (FDA-ARGOS): Supporting development and validation of Infectious Disease Dx tests.</title>
        <authorList>
            <person name="Sproer C."/>
            <person name="Gronow S."/>
            <person name="Severitt S."/>
            <person name="Schroder I."/>
            <person name="Tallon L."/>
            <person name="Sadzewicz L."/>
            <person name="Zhao X."/>
            <person name="Boylan J."/>
            <person name="Ott S."/>
            <person name="Bowen H."/>
            <person name="Vavikolanu K."/>
            <person name="Mehta A."/>
            <person name="Aluvathingal J."/>
            <person name="Nadendla S."/>
            <person name="Lowell S."/>
            <person name="Myers T."/>
            <person name="Yan Y."/>
            <person name="Sichtig H."/>
        </authorList>
    </citation>
    <scope>NUCLEOTIDE SEQUENCE [LARGE SCALE GENOMIC DNA]</scope>
    <source>
        <strain evidence="12 15">FDAARGOS_872</strain>
    </source>
</reference>
<organism evidence="13 14">
    <name type="scientific">Oligella ureolytica</name>
    <dbReference type="NCBI Taxonomy" id="90244"/>
    <lineage>
        <taxon>Bacteria</taxon>
        <taxon>Pseudomonadati</taxon>
        <taxon>Pseudomonadota</taxon>
        <taxon>Betaproteobacteria</taxon>
        <taxon>Burkholderiales</taxon>
        <taxon>Alcaligenaceae</taxon>
        <taxon>Oligella</taxon>
    </lineage>
</organism>
<evidence type="ECO:0000256" key="8">
    <source>
        <dbReference type="ARBA" id="ARBA00023136"/>
    </source>
</evidence>
<evidence type="ECO:0000256" key="7">
    <source>
        <dbReference type="ARBA" id="ARBA00022989"/>
    </source>
</evidence>
<dbReference type="SMART" id="SM00382">
    <property type="entry name" value="AAA"/>
    <property type="match status" value="1"/>
</dbReference>
<evidence type="ECO:0000256" key="4">
    <source>
        <dbReference type="ARBA" id="ARBA00022692"/>
    </source>
</evidence>
<keyword evidence="2" id="KW-0813">Transport</keyword>
<dbReference type="GO" id="GO:0005524">
    <property type="term" value="F:ATP binding"/>
    <property type="evidence" value="ECO:0007669"/>
    <property type="project" value="UniProtKB-KW"/>
</dbReference>
<evidence type="ECO:0000259" key="10">
    <source>
        <dbReference type="PROSITE" id="PS50893"/>
    </source>
</evidence>
<evidence type="ECO:0000256" key="2">
    <source>
        <dbReference type="ARBA" id="ARBA00022448"/>
    </source>
</evidence>
<evidence type="ECO:0000256" key="9">
    <source>
        <dbReference type="SAM" id="Phobius"/>
    </source>
</evidence>
<dbReference type="PROSITE" id="PS00211">
    <property type="entry name" value="ABC_TRANSPORTER_1"/>
    <property type="match status" value="1"/>
</dbReference>
<dbReference type="STRING" id="1122619.GCA_000373745_02394"/>
<dbReference type="InterPro" id="IPR003593">
    <property type="entry name" value="AAA+_ATPase"/>
</dbReference>
<feature type="transmembrane region" description="Helical" evidence="9">
    <location>
        <begin position="21"/>
        <end position="44"/>
    </location>
</feature>
<dbReference type="Proteomes" id="UP000594903">
    <property type="component" value="Chromosome"/>
</dbReference>
<protein>
    <submittedName>
        <fullName evidence="12">ABC transporter ATP-binding protein/permease</fullName>
    </submittedName>
    <submittedName>
        <fullName evidence="13">CDS102</fullName>
    </submittedName>
</protein>
<evidence type="ECO:0000256" key="6">
    <source>
        <dbReference type="ARBA" id="ARBA00022840"/>
    </source>
</evidence>
<dbReference type="Gene3D" id="1.20.1560.10">
    <property type="entry name" value="ABC transporter type 1, transmembrane domain"/>
    <property type="match status" value="1"/>
</dbReference>
<evidence type="ECO:0000313" key="12">
    <source>
        <dbReference type="EMBL" id="QPT39695.1"/>
    </source>
</evidence>
<keyword evidence="7 9" id="KW-1133">Transmembrane helix</keyword>
<keyword evidence="8 9" id="KW-0472">Membrane</keyword>
<evidence type="ECO:0000313" key="14">
    <source>
        <dbReference type="Proteomes" id="UP000254603"/>
    </source>
</evidence>
<dbReference type="AlphaFoldDB" id="A0A378XHL9"/>
<dbReference type="PANTHER" id="PTHR11384:SF59">
    <property type="entry name" value="LYSOSOMAL COBALAMIN TRANSPORTER ABCD4"/>
    <property type="match status" value="1"/>
</dbReference>
<dbReference type="PANTHER" id="PTHR11384">
    <property type="entry name" value="ATP-BINDING CASSETTE, SUB-FAMILY D MEMBER"/>
    <property type="match status" value="1"/>
</dbReference>
<dbReference type="Pfam" id="PF06472">
    <property type="entry name" value="ABC_membrane_2"/>
    <property type="match status" value="1"/>
</dbReference>
<feature type="transmembrane region" description="Helical" evidence="9">
    <location>
        <begin position="278"/>
        <end position="298"/>
    </location>
</feature>
<evidence type="ECO:0000256" key="3">
    <source>
        <dbReference type="ARBA" id="ARBA00022475"/>
    </source>
</evidence>
<evidence type="ECO:0000256" key="5">
    <source>
        <dbReference type="ARBA" id="ARBA00022741"/>
    </source>
</evidence>
<dbReference type="GO" id="GO:0016887">
    <property type="term" value="F:ATP hydrolysis activity"/>
    <property type="evidence" value="ECO:0007669"/>
    <property type="project" value="InterPro"/>
</dbReference>
<comment type="subcellular location">
    <subcellularLocation>
        <location evidence="1">Cell membrane</location>
        <topology evidence="1">Multi-pass membrane protein</topology>
    </subcellularLocation>
</comment>
<proteinExistence type="predicted"/>
<dbReference type="EMBL" id="CP065725">
    <property type="protein sequence ID" value="QPT39695.1"/>
    <property type="molecule type" value="Genomic_DNA"/>
</dbReference>
<keyword evidence="4 9" id="KW-0812">Transmembrane</keyword>